<evidence type="ECO:0000256" key="3">
    <source>
        <dbReference type="ARBA" id="ARBA00022833"/>
    </source>
</evidence>
<reference evidence="10 11" key="1">
    <citation type="journal article" date="2024" name="IMA Fungus">
        <title>IMA Genome - F19 : A genome assembly and annotation guide to empower mycologists, including annotated draft genome sequences of Ceratocystis pirilliformis, Diaporthe australafricana, Fusarium ophioides, Paecilomyces lecythidis, and Sporothrix stenoceras.</title>
        <authorList>
            <person name="Aylward J."/>
            <person name="Wilson A.M."/>
            <person name="Visagie C.M."/>
            <person name="Spraker J."/>
            <person name="Barnes I."/>
            <person name="Buitendag C."/>
            <person name="Ceriani C."/>
            <person name="Del Mar Angel L."/>
            <person name="du Plessis D."/>
            <person name="Fuchs T."/>
            <person name="Gasser K."/>
            <person name="Kramer D."/>
            <person name="Li W."/>
            <person name="Munsamy K."/>
            <person name="Piso A."/>
            <person name="Price J.L."/>
            <person name="Sonnekus B."/>
            <person name="Thomas C."/>
            <person name="van der Nest A."/>
            <person name="van Dijk A."/>
            <person name="van Heerden A."/>
            <person name="van Vuuren N."/>
            <person name="Yilmaz N."/>
            <person name="Duong T.A."/>
            <person name="van der Merwe N.A."/>
            <person name="Wingfield M.J."/>
            <person name="Wingfield B.D."/>
        </authorList>
    </citation>
    <scope>NUCLEOTIDE SEQUENCE [LARGE SCALE GENOMIC DNA]</scope>
    <source>
        <strain evidence="10 11">CMW 5346</strain>
    </source>
</reference>
<organism evidence="10 11">
    <name type="scientific">Sporothrix stenoceras</name>
    <dbReference type="NCBI Taxonomy" id="5173"/>
    <lineage>
        <taxon>Eukaryota</taxon>
        <taxon>Fungi</taxon>
        <taxon>Dikarya</taxon>
        <taxon>Ascomycota</taxon>
        <taxon>Pezizomycotina</taxon>
        <taxon>Sordariomycetes</taxon>
        <taxon>Sordariomycetidae</taxon>
        <taxon>Ophiostomatales</taxon>
        <taxon>Ophiostomataceae</taxon>
        <taxon>Sporothrix</taxon>
    </lineage>
</organism>
<name>A0ABR3YQY3_9PEZI</name>
<evidence type="ECO:0000256" key="8">
    <source>
        <dbReference type="SAM" id="MobiDB-lite"/>
    </source>
</evidence>
<keyword evidence="4" id="KW-0805">Transcription regulation</keyword>
<dbReference type="CDD" id="cd12148">
    <property type="entry name" value="fungal_TF_MHR"/>
    <property type="match status" value="1"/>
</dbReference>
<evidence type="ECO:0000256" key="7">
    <source>
        <dbReference type="ARBA" id="ARBA00023242"/>
    </source>
</evidence>
<dbReference type="InterPro" id="IPR052202">
    <property type="entry name" value="Yeast_MetPath_Reg"/>
</dbReference>
<accession>A0ABR3YQY3</accession>
<keyword evidence="11" id="KW-1185">Reference proteome</keyword>
<keyword evidence="7" id="KW-0539">Nucleus</keyword>
<protein>
    <recommendedName>
        <fullName evidence="9">Xylanolytic transcriptional activator regulatory domain-containing protein</fullName>
    </recommendedName>
</protein>
<proteinExistence type="predicted"/>
<evidence type="ECO:0000256" key="5">
    <source>
        <dbReference type="ARBA" id="ARBA00023125"/>
    </source>
</evidence>
<keyword evidence="6" id="KW-0804">Transcription</keyword>
<evidence type="ECO:0000256" key="4">
    <source>
        <dbReference type="ARBA" id="ARBA00023015"/>
    </source>
</evidence>
<evidence type="ECO:0000256" key="6">
    <source>
        <dbReference type="ARBA" id="ARBA00023163"/>
    </source>
</evidence>
<feature type="region of interest" description="Disordered" evidence="8">
    <location>
        <begin position="403"/>
        <end position="424"/>
    </location>
</feature>
<sequence>MSLPRRPRPVDLTNDQECLWPVSDARPADKDAIMEALEARVKELEDARSPAASTASPVAENGGDRLVTGMGLLSSCAAAEPHYFGFSAGLSLAHFVQVALDFGSVTSADVVSLPLLTDRPFANQALHQAGAVVPASLPSSRTGAAYIRAYLQLIHPLYLFLDRRQLWTLHLTATKDASAQLDAMDAALLHLVYAIGSRCLQLLGNQTSPSSSSPSRKDNTPEGHFLRAMQIIGDGLQFTSLRSIELTLLLAIHSMRSPSGTSVWHLAGLAVRQCIELGLHRQRARGDAAVDEHRRRLFWSVYIFERKTALVLGRPFALSDEEIDAQLPGSIGEANDDEVRFHRAHVELYQLHTQIRLALYQLKREGHGHRVQLKATLSKLLGELDAWKSKVLQTFDPARDVAAGTVDNDQDNDSNDNTHSPSTLTQQTELLLEFHKARRSLLQPLMTEARPSDSESDSDNLADYAAVADASGQICQLYRRLHRLAPVPFSLRDLHAIFVAGFTLIYAICSCPSLYSDAGSTCVRDLGACSTLLYVITEQWASAKKYRDAFEVVAEKMEASVARYERAHHNARRQPVVCDTPSHPAVVQVDMTLTSYQPAMGLHETTPDIGVDDMSAGIELDLESDIYGIEGLLSSEGLDWFTEAVL</sequence>
<dbReference type="SMART" id="SM00906">
    <property type="entry name" value="Fungal_trans"/>
    <property type="match status" value="1"/>
</dbReference>
<dbReference type="Proteomes" id="UP001583186">
    <property type="component" value="Unassembled WGS sequence"/>
</dbReference>
<evidence type="ECO:0000313" key="11">
    <source>
        <dbReference type="Proteomes" id="UP001583186"/>
    </source>
</evidence>
<evidence type="ECO:0000256" key="1">
    <source>
        <dbReference type="ARBA" id="ARBA00004123"/>
    </source>
</evidence>
<evidence type="ECO:0000313" key="10">
    <source>
        <dbReference type="EMBL" id="KAL1890731.1"/>
    </source>
</evidence>
<dbReference type="PANTHER" id="PTHR47782:SF12">
    <property type="entry name" value="ZN(II)2CYS6 TRANSCRIPTION FACTOR (EUROFUNG)"/>
    <property type="match status" value="1"/>
</dbReference>
<comment type="caution">
    <text evidence="10">The sequence shown here is derived from an EMBL/GenBank/DDBJ whole genome shotgun (WGS) entry which is preliminary data.</text>
</comment>
<keyword evidence="2" id="KW-0479">Metal-binding</keyword>
<dbReference type="InterPro" id="IPR007219">
    <property type="entry name" value="XnlR_reg_dom"/>
</dbReference>
<keyword evidence="3" id="KW-0862">Zinc</keyword>
<gene>
    <name evidence="10" type="ORF">Sste5346_008056</name>
</gene>
<dbReference type="EMBL" id="JAWCUI010000059">
    <property type="protein sequence ID" value="KAL1890731.1"/>
    <property type="molecule type" value="Genomic_DNA"/>
</dbReference>
<dbReference type="PANTHER" id="PTHR47782">
    <property type="entry name" value="ZN(II)2CYS6 TRANSCRIPTION FACTOR (EUROFUNG)-RELATED"/>
    <property type="match status" value="1"/>
</dbReference>
<keyword evidence="5" id="KW-0238">DNA-binding</keyword>
<feature type="domain" description="Xylanolytic transcriptional activator regulatory" evidence="9">
    <location>
        <begin position="263"/>
        <end position="334"/>
    </location>
</feature>
<comment type="subcellular location">
    <subcellularLocation>
        <location evidence="1">Nucleus</location>
    </subcellularLocation>
</comment>
<dbReference type="Pfam" id="PF04082">
    <property type="entry name" value="Fungal_trans"/>
    <property type="match status" value="1"/>
</dbReference>
<evidence type="ECO:0000256" key="2">
    <source>
        <dbReference type="ARBA" id="ARBA00022723"/>
    </source>
</evidence>
<evidence type="ECO:0000259" key="9">
    <source>
        <dbReference type="SMART" id="SM00906"/>
    </source>
</evidence>